<keyword evidence="3" id="KW-0804">Transcription</keyword>
<evidence type="ECO:0000259" key="4">
    <source>
        <dbReference type="PROSITE" id="PS50932"/>
    </source>
</evidence>
<dbReference type="InterPro" id="IPR000843">
    <property type="entry name" value="HTH_LacI"/>
</dbReference>
<dbReference type="CDD" id="cd06267">
    <property type="entry name" value="PBP1_LacI_sugar_binding-like"/>
    <property type="match status" value="1"/>
</dbReference>
<dbReference type="Gene3D" id="3.40.50.2300">
    <property type="match status" value="2"/>
</dbReference>
<dbReference type="PRINTS" id="PR00036">
    <property type="entry name" value="HTHLACI"/>
</dbReference>
<name>A0A7Y9KK65_9MICO</name>
<dbReference type="PANTHER" id="PTHR30146">
    <property type="entry name" value="LACI-RELATED TRANSCRIPTIONAL REPRESSOR"/>
    <property type="match status" value="1"/>
</dbReference>
<dbReference type="InterPro" id="IPR010982">
    <property type="entry name" value="Lambda_DNA-bd_dom_sf"/>
</dbReference>
<keyword evidence="6" id="KW-1185">Reference proteome</keyword>
<dbReference type="SUPFAM" id="SSF53822">
    <property type="entry name" value="Periplasmic binding protein-like I"/>
    <property type="match status" value="1"/>
</dbReference>
<dbReference type="RefSeq" id="WP_179487872.1">
    <property type="nucleotide sequence ID" value="NZ_JACCBV010000001.1"/>
</dbReference>
<dbReference type="PROSITE" id="PS00356">
    <property type="entry name" value="HTH_LACI_1"/>
    <property type="match status" value="1"/>
</dbReference>
<dbReference type="Pfam" id="PF13377">
    <property type="entry name" value="Peripla_BP_3"/>
    <property type="match status" value="1"/>
</dbReference>
<evidence type="ECO:0000256" key="3">
    <source>
        <dbReference type="ARBA" id="ARBA00023163"/>
    </source>
</evidence>
<dbReference type="PANTHER" id="PTHR30146:SF109">
    <property type="entry name" value="HTH-TYPE TRANSCRIPTIONAL REGULATOR GALS"/>
    <property type="match status" value="1"/>
</dbReference>
<proteinExistence type="predicted"/>
<evidence type="ECO:0000313" key="6">
    <source>
        <dbReference type="Proteomes" id="UP000576969"/>
    </source>
</evidence>
<dbReference type="Pfam" id="PF00356">
    <property type="entry name" value="LacI"/>
    <property type="match status" value="1"/>
</dbReference>
<dbReference type="InterPro" id="IPR046335">
    <property type="entry name" value="LacI/GalR-like_sensor"/>
</dbReference>
<evidence type="ECO:0000313" key="5">
    <source>
        <dbReference type="EMBL" id="NYE18893.1"/>
    </source>
</evidence>
<sequence length="335" mass="35299">MVRRTGLTTIADVAARAGVSPATVSRVMNDRFAGEPAVAERVTTAARELGYSPSPLGRALALGTTHAIAFVVPDLGNPMFQAVLSGLSKTAARDGYRVLVADSAESPSDEPLLAAEIRRRTDAIVLCAPRMAGDRLATLAASLQPLVVINRPDLVLSAPSLAIDYESGVQRIAQHLYDLGHRHIVYVAGTEKSVSNRFRIKGLDAFADSHRGVRIDRVDGGVTSADGIAAAPHVLRTGATAAIAINDLVAIGLMHALTEQGVSIPGDISVTGMDDIPFAQFSSPPLTTASVPHVELGVEAWRRMAALLRNEAPGYDMVFQPRVEVRGSTAPPHTA</sequence>
<gene>
    <name evidence="5" type="ORF">BJ991_000921</name>
</gene>
<dbReference type="GO" id="GO:0003700">
    <property type="term" value="F:DNA-binding transcription factor activity"/>
    <property type="evidence" value="ECO:0007669"/>
    <property type="project" value="TreeGrafter"/>
</dbReference>
<reference evidence="5 6" key="1">
    <citation type="submission" date="2020-07" db="EMBL/GenBank/DDBJ databases">
        <title>Sequencing the genomes of 1000 actinobacteria strains.</title>
        <authorList>
            <person name="Klenk H.-P."/>
        </authorList>
    </citation>
    <scope>NUCLEOTIDE SEQUENCE [LARGE SCALE GENOMIC DNA]</scope>
    <source>
        <strain evidence="5 6">DSM 24662</strain>
    </source>
</reference>
<dbReference type="SMART" id="SM00354">
    <property type="entry name" value="HTH_LACI"/>
    <property type="match status" value="1"/>
</dbReference>
<evidence type="ECO:0000256" key="1">
    <source>
        <dbReference type="ARBA" id="ARBA00023015"/>
    </source>
</evidence>
<dbReference type="Proteomes" id="UP000576969">
    <property type="component" value="Unassembled WGS sequence"/>
</dbReference>
<keyword evidence="1" id="KW-0805">Transcription regulation</keyword>
<protein>
    <submittedName>
        <fullName evidence="5">LacI family transcriptional regulator</fullName>
    </submittedName>
</protein>
<dbReference type="SUPFAM" id="SSF47413">
    <property type="entry name" value="lambda repressor-like DNA-binding domains"/>
    <property type="match status" value="1"/>
</dbReference>
<dbReference type="PROSITE" id="PS50932">
    <property type="entry name" value="HTH_LACI_2"/>
    <property type="match status" value="1"/>
</dbReference>
<dbReference type="EMBL" id="JACCBV010000001">
    <property type="protein sequence ID" value="NYE18893.1"/>
    <property type="molecule type" value="Genomic_DNA"/>
</dbReference>
<feature type="domain" description="HTH lacI-type" evidence="4">
    <location>
        <begin position="8"/>
        <end position="62"/>
    </location>
</feature>
<dbReference type="AlphaFoldDB" id="A0A7Y9KK65"/>
<keyword evidence="2" id="KW-0238">DNA-binding</keyword>
<dbReference type="CDD" id="cd01392">
    <property type="entry name" value="HTH_LacI"/>
    <property type="match status" value="1"/>
</dbReference>
<dbReference type="Gene3D" id="1.10.260.40">
    <property type="entry name" value="lambda repressor-like DNA-binding domains"/>
    <property type="match status" value="1"/>
</dbReference>
<accession>A0A7Y9KK65</accession>
<evidence type="ECO:0000256" key="2">
    <source>
        <dbReference type="ARBA" id="ARBA00023125"/>
    </source>
</evidence>
<organism evidence="5 6">
    <name type="scientific">Microbacterium immunditiarum</name>
    <dbReference type="NCBI Taxonomy" id="337480"/>
    <lineage>
        <taxon>Bacteria</taxon>
        <taxon>Bacillati</taxon>
        <taxon>Actinomycetota</taxon>
        <taxon>Actinomycetes</taxon>
        <taxon>Micrococcales</taxon>
        <taxon>Microbacteriaceae</taxon>
        <taxon>Microbacterium</taxon>
    </lineage>
</organism>
<dbReference type="GO" id="GO:0000976">
    <property type="term" value="F:transcription cis-regulatory region binding"/>
    <property type="evidence" value="ECO:0007669"/>
    <property type="project" value="TreeGrafter"/>
</dbReference>
<dbReference type="InterPro" id="IPR028082">
    <property type="entry name" value="Peripla_BP_I"/>
</dbReference>
<comment type="caution">
    <text evidence="5">The sequence shown here is derived from an EMBL/GenBank/DDBJ whole genome shotgun (WGS) entry which is preliminary data.</text>
</comment>